<name>A0A6J5KLA7_9CAUD</name>
<reference evidence="1" key="1">
    <citation type="submission" date="2020-04" db="EMBL/GenBank/DDBJ databases">
        <authorList>
            <person name="Chiriac C."/>
            <person name="Salcher M."/>
            <person name="Ghai R."/>
            <person name="Kavagutti S V."/>
        </authorList>
    </citation>
    <scope>NUCLEOTIDE SEQUENCE</scope>
</reference>
<protein>
    <submittedName>
        <fullName evidence="1">Uncharacterized protein</fullName>
    </submittedName>
</protein>
<evidence type="ECO:0000313" key="1">
    <source>
        <dbReference type="EMBL" id="CAB4122083.1"/>
    </source>
</evidence>
<organism evidence="1">
    <name type="scientific">uncultured Caudovirales phage</name>
    <dbReference type="NCBI Taxonomy" id="2100421"/>
    <lineage>
        <taxon>Viruses</taxon>
        <taxon>Duplodnaviria</taxon>
        <taxon>Heunggongvirae</taxon>
        <taxon>Uroviricota</taxon>
        <taxon>Caudoviricetes</taxon>
        <taxon>Peduoviridae</taxon>
        <taxon>Maltschvirus</taxon>
        <taxon>Maltschvirus maltsch</taxon>
    </lineage>
</organism>
<dbReference type="EMBL" id="LR796154">
    <property type="protein sequence ID" value="CAB4122083.1"/>
    <property type="molecule type" value="Genomic_DNA"/>
</dbReference>
<proteinExistence type="predicted"/>
<sequence>MTWKSQWRIKMTSKDEALKMAIKALETTWAECDYVLLAKVINACKEALQQPAQDFFERGKEIAKWADKQNEQPAQEPVAWMCTDNYDEVVFLSDKTCIECQPLYTHPVPSSKCEECGMKYCECGER</sequence>
<gene>
    <name evidence="1" type="ORF">UFOVP17_55</name>
</gene>
<accession>A0A6J5KLA7</accession>